<evidence type="ECO:0008006" key="2">
    <source>
        <dbReference type="Google" id="ProtNLM"/>
    </source>
</evidence>
<gene>
    <name evidence="1" type="ORF">BRI6_3194</name>
</gene>
<evidence type="ECO:0000313" key="1">
    <source>
        <dbReference type="EMBL" id="VFR54655.1"/>
    </source>
</evidence>
<name>A0A484RXW7_9ZZZZ</name>
<sequence length="298" mass="30661">MMMKQGQAALLFAAALGGCTSMQGPSLPKLDVALNAQQLIAKAAVAQNDYSDKFNALAVNGDYIGLGLIGLAAGAAGSLIYGASTDVIAGIGLAAGTTLAVQNHIGSASSQNVYLQGHQALECFIQNASPFVQHPHAQGVDGLTLQIAALRRAVLTLDEQEILAKSMRADLDQGKQLTTDLEKSVAAWKAHPQRLRANLLAIQYKVISTLRQQRTIDFNQLLGQLNTQAIAAAAGAKTPAPGAARLGPNSTGSAALEQAAAASTTIQTFATDADIVNTLDADLPGALTRADACAALIP</sequence>
<protein>
    <recommendedName>
        <fullName evidence="2">Lipoprotein</fullName>
    </recommendedName>
</protein>
<reference evidence="1" key="1">
    <citation type="submission" date="2019-03" db="EMBL/GenBank/DDBJ databases">
        <authorList>
            <person name="Danneels B."/>
        </authorList>
    </citation>
    <scope>NUCLEOTIDE SEQUENCE</scope>
</reference>
<dbReference type="PROSITE" id="PS51257">
    <property type="entry name" value="PROKAR_LIPOPROTEIN"/>
    <property type="match status" value="1"/>
</dbReference>
<organism evidence="1">
    <name type="scientific">plant metagenome</name>
    <dbReference type="NCBI Taxonomy" id="1297885"/>
    <lineage>
        <taxon>unclassified sequences</taxon>
        <taxon>metagenomes</taxon>
        <taxon>organismal metagenomes</taxon>
    </lineage>
</organism>
<proteinExistence type="predicted"/>
<accession>A0A484RXW7</accession>
<dbReference type="EMBL" id="CAADII010000030">
    <property type="protein sequence ID" value="VFR54655.1"/>
    <property type="molecule type" value="Genomic_DNA"/>
</dbReference>
<dbReference type="AlphaFoldDB" id="A0A484RXW7"/>